<evidence type="ECO:0000256" key="11">
    <source>
        <dbReference type="ARBA" id="ARBA00023121"/>
    </source>
</evidence>
<comment type="subcellular location">
    <subcellularLocation>
        <location evidence="1">Cell projection</location>
        <location evidence="1">Cilium</location>
        <location evidence="1">Flagellum</location>
    </subcellularLocation>
    <subcellularLocation>
        <location evidence="3">Cytoplasm</location>
    </subcellularLocation>
    <subcellularLocation>
        <location evidence="2">Membrane</location>
    </subcellularLocation>
</comment>
<name>A0A7R9BDR4_9CRUS</name>
<dbReference type="GO" id="GO:0005829">
    <property type="term" value="C:cytosol"/>
    <property type="evidence" value="ECO:0007669"/>
    <property type="project" value="UniProtKB-ARBA"/>
</dbReference>
<dbReference type="InterPro" id="IPR002913">
    <property type="entry name" value="START_lipid-bd_dom"/>
</dbReference>
<evidence type="ECO:0000256" key="14">
    <source>
        <dbReference type="ARBA" id="ARBA00070345"/>
    </source>
</evidence>
<dbReference type="PANTHER" id="PTHR19308:SF14">
    <property type="entry name" value="START DOMAIN-CONTAINING PROTEIN"/>
    <property type="match status" value="1"/>
</dbReference>
<dbReference type="CDD" id="cd08871">
    <property type="entry name" value="START_STARD10-like"/>
    <property type="match status" value="1"/>
</dbReference>
<keyword evidence="4" id="KW-0813">Transport</keyword>
<evidence type="ECO:0000256" key="7">
    <source>
        <dbReference type="ARBA" id="ARBA00022846"/>
    </source>
</evidence>
<dbReference type="EMBL" id="CAJPEX010000123">
    <property type="protein sequence ID" value="CAG0913511.1"/>
    <property type="molecule type" value="Genomic_DNA"/>
</dbReference>
<evidence type="ECO:0000256" key="15">
    <source>
        <dbReference type="ARBA" id="ARBA00076937"/>
    </source>
</evidence>
<dbReference type="InterPro" id="IPR023393">
    <property type="entry name" value="START-like_dom_sf"/>
</dbReference>
<evidence type="ECO:0000256" key="6">
    <source>
        <dbReference type="ARBA" id="ARBA00022553"/>
    </source>
</evidence>
<accession>A0A7R9BDR4</accession>
<evidence type="ECO:0000256" key="12">
    <source>
        <dbReference type="ARBA" id="ARBA00023136"/>
    </source>
</evidence>
<dbReference type="GO" id="GO:0006869">
    <property type="term" value="P:lipid transport"/>
    <property type="evidence" value="ECO:0007669"/>
    <property type="project" value="UniProtKB-KW"/>
</dbReference>
<keyword evidence="13" id="KW-0966">Cell projection</keyword>
<evidence type="ECO:0000256" key="9">
    <source>
        <dbReference type="ARBA" id="ARBA00023055"/>
    </source>
</evidence>
<dbReference type="SMART" id="SM00234">
    <property type="entry name" value="START"/>
    <property type="match status" value="1"/>
</dbReference>
<feature type="non-terminal residue" evidence="18">
    <location>
        <position position="1"/>
    </location>
</feature>
<dbReference type="PANTHER" id="PTHR19308">
    <property type="entry name" value="PHOSPHATIDYLCHOLINE TRANSFER PROTEIN"/>
    <property type="match status" value="1"/>
</dbReference>
<dbReference type="InterPro" id="IPR041951">
    <property type="entry name" value="STARD10_START"/>
</dbReference>
<evidence type="ECO:0000259" key="17">
    <source>
        <dbReference type="PROSITE" id="PS50848"/>
    </source>
</evidence>
<dbReference type="PROSITE" id="PS50848">
    <property type="entry name" value="START"/>
    <property type="match status" value="1"/>
</dbReference>
<keyword evidence="12" id="KW-0472">Membrane</keyword>
<dbReference type="SUPFAM" id="SSF55961">
    <property type="entry name" value="Bet v1-like"/>
    <property type="match status" value="1"/>
</dbReference>
<keyword evidence="6" id="KW-0597">Phosphoprotein</keyword>
<evidence type="ECO:0000256" key="13">
    <source>
        <dbReference type="ARBA" id="ARBA00023273"/>
    </source>
</evidence>
<evidence type="ECO:0000256" key="4">
    <source>
        <dbReference type="ARBA" id="ARBA00022448"/>
    </source>
</evidence>
<dbReference type="OrthoDB" id="5403181at2759"/>
<dbReference type="Gene3D" id="3.30.530.20">
    <property type="match status" value="1"/>
</dbReference>
<evidence type="ECO:0000256" key="2">
    <source>
        <dbReference type="ARBA" id="ARBA00004370"/>
    </source>
</evidence>
<evidence type="ECO:0000256" key="5">
    <source>
        <dbReference type="ARBA" id="ARBA00022490"/>
    </source>
</evidence>
<dbReference type="FunFam" id="3.30.530.20:FF:000008">
    <property type="entry name" value="START domain containing 10"/>
    <property type="match status" value="1"/>
</dbReference>
<dbReference type="Proteomes" id="UP000678499">
    <property type="component" value="Unassembled WGS sequence"/>
</dbReference>
<keyword evidence="8" id="KW-0007">Acetylation</keyword>
<keyword evidence="11" id="KW-0446">Lipid-binding</keyword>
<evidence type="ECO:0000256" key="1">
    <source>
        <dbReference type="ARBA" id="ARBA00004230"/>
    </source>
</evidence>
<evidence type="ECO:0000313" key="18">
    <source>
        <dbReference type="EMBL" id="CAD7273359.1"/>
    </source>
</evidence>
<organism evidence="18">
    <name type="scientific">Notodromas monacha</name>
    <dbReference type="NCBI Taxonomy" id="399045"/>
    <lineage>
        <taxon>Eukaryota</taxon>
        <taxon>Metazoa</taxon>
        <taxon>Ecdysozoa</taxon>
        <taxon>Arthropoda</taxon>
        <taxon>Crustacea</taxon>
        <taxon>Oligostraca</taxon>
        <taxon>Ostracoda</taxon>
        <taxon>Podocopa</taxon>
        <taxon>Podocopida</taxon>
        <taxon>Cypridocopina</taxon>
        <taxon>Cypridoidea</taxon>
        <taxon>Cyprididae</taxon>
        <taxon>Notodromas</taxon>
    </lineage>
</organism>
<keyword evidence="5" id="KW-0963">Cytoplasm</keyword>
<protein>
    <recommendedName>
        <fullName evidence="14">START domain-containing protein 10</fullName>
    </recommendedName>
    <alternativeName>
        <fullName evidence="15">PCTP-like protein</fullName>
    </alternativeName>
    <alternativeName>
        <fullName evidence="16">StAR-related lipid transfer protein 10</fullName>
    </alternativeName>
</protein>
<reference evidence="18" key="1">
    <citation type="submission" date="2020-11" db="EMBL/GenBank/DDBJ databases">
        <authorList>
            <person name="Tran Van P."/>
        </authorList>
    </citation>
    <scope>NUCLEOTIDE SEQUENCE</scope>
</reference>
<gene>
    <name evidence="18" type="ORF">NMOB1V02_LOCUS1251</name>
</gene>
<proteinExistence type="predicted"/>
<evidence type="ECO:0000313" key="19">
    <source>
        <dbReference type="Proteomes" id="UP000678499"/>
    </source>
</evidence>
<dbReference type="GO" id="GO:0031514">
    <property type="term" value="C:motile cilium"/>
    <property type="evidence" value="ECO:0007669"/>
    <property type="project" value="UniProtKB-SubCell"/>
</dbReference>
<keyword evidence="10" id="KW-0969">Cilium</keyword>
<evidence type="ECO:0000256" key="16">
    <source>
        <dbReference type="ARBA" id="ARBA00080073"/>
    </source>
</evidence>
<evidence type="ECO:0000256" key="10">
    <source>
        <dbReference type="ARBA" id="ARBA00023069"/>
    </source>
</evidence>
<keyword evidence="19" id="KW-1185">Reference proteome</keyword>
<feature type="domain" description="START" evidence="17">
    <location>
        <begin position="25"/>
        <end position="210"/>
    </location>
</feature>
<dbReference type="GO" id="GO:0008289">
    <property type="term" value="F:lipid binding"/>
    <property type="evidence" value="ECO:0007669"/>
    <property type="project" value="UniProtKB-KW"/>
</dbReference>
<keyword evidence="7" id="KW-0282">Flagellum</keyword>
<dbReference type="AlphaFoldDB" id="A0A7R9BDR4"/>
<evidence type="ECO:0000256" key="3">
    <source>
        <dbReference type="ARBA" id="ARBA00004496"/>
    </source>
</evidence>
<evidence type="ECO:0000256" key="8">
    <source>
        <dbReference type="ARBA" id="ARBA00022990"/>
    </source>
</evidence>
<sequence>MPAVGCVCVAEDQDFAFLKRLADETEKDGWKLEYSKNSVKVWMKPGCNSNFKIIKLCGVLSDVPPSLLFDVLHDPNYRKEWDTHMIESFEIGYLNPNNDIGYYALKCPPPLKNRDFVVQRSWLDAGNEYLVLNHSVFHEKYPPRKGFVRATSYITGYIIRPSGENDSELWYVSQTDPRGKLPPWLVNKVTHIFAPQMIKRLKIAAHAYGTWKALNSPHWKPWINPEQIIIPRINLREDCNGDGVLSCADHALLLKNRGLDCTSDEASKKKLYEDLAICEQDPNADLPLDLDPFLRKKQVSPTG</sequence>
<dbReference type="GO" id="GO:0016020">
    <property type="term" value="C:membrane"/>
    <property type="evidence" value="ECO:0007669"/>
    <property type="project" value="UniProtKB-SubCell"/>
</dbReference>
<dbReference type="Pfam" id="PF01852">
    <property type="entry name" value="START"/>
    <property type="match status" value="1"/>
</dbReference>
<keyword evidence="9" id="KW-0445">Lipid transport</keyword>
<dbReference type="EMBL" id="OA882160">
    <property type="protein sequence ID" value="CAD7273359.1"/>
    <property type="molecule type" value="Genomic_DNA"/>
</dbReference>
<dbReference type="InterPro" id="IPR051213">
    <property type="entry name" value="START_lipid_transfer"/>
</dbReference>